<accession>A0AAV4CNX4</accession>
<dbReference type="EMBL" id="BLXT01006792">
    <property type="protein sequence ID" value="GFO33565.1"/>
    <property type="molecule type" value="Genomic_DNA"/>
</dbReference>
<evidence type="ECO:0000313" key="3">
    <source>
        <dbReference type="Proteomes" id="UP000735302"/>
    </source>
</evidence>
<evidence type="ECO:0000256" key="1">
    <source>
        <dbReference type="SAM" id="MobiDB-lite"/>
    </source>
</evidence>
<feature type="non-terminal residue" evidence="2">
    <location>
        <position position="126"/>
    </location>
</feature>
<feature type="compositionally biased region" description="Basic and acidic residues" evidence="1">
    <location>
        <begin position="68"/>
        <end position="126"/>
    </location>
</feature>
<sequence>KESSPSNDETSRNQTEHQNGDIKFEVKKEKFDPGYDRALRSGRIKDEDESGPAYRPGRSSGHSHSPRHRDNGRRDLVSKQHRHDTDSDRDDVSGRDAFRHSGERDTHNHAGDTWKRGREKQEDREK</sequence>
<evidence type="ECO:0000313" key="2">
    <source>
        <dbReference type="EMBL" id="GFO33565.1"/>
    </source>
</evidence>
<organism evidence="2 3">
    <name type="scientific">Plakobranchus ocellatus</name>
    <dbReference type="NCBI Taxonomy" id="259542"/>
    <lineage>
        <taxon>Eukaryota</taxon>
        <taxon>Metazoa</taxon>
        <taxon>Spiralia</taxon>
        <taxon>Lophotrochozoa</taxon>
        <taxon>Mollusca</taxon>
        <taxon>Gastropoda</taxon>
        <taxon>Heterobranchia</taxon>
        <taxon>Euthyneura</taxon>
        <taxon>Panpulmonata</taxon>
        <taxon>Sacoglossa</taxon>
        <taxon>Placobranchoidea</taxon>
        <taxon>Plakobranchidae</taxon>
        <taxon>Plakobranchus</taxon>
    </lineage>
</organism>
<feature type="non-terminal residue" evidence="2">
    <location>
        <position position="1"/>
    </location>
</feature>
<keyword evidence="3" id="KW-1185">Reference proteome</keyword>
<feature type="region of interest" description="Disordered" evidence="1">
    <location>
        <begin position="1"/>
        <end position="126"/>
    </location>
</feature>
<reference evidence="2 3" key="1">
    <citation type="journal article" date="2021" name="Elife">
        <title>Chloroplast acquisition without the gene transfer in kleptoplastic sea slugs, Plakobranchus ocellatus.</title>
        <authorList>
            <person name="Maeda T."/>
            <person name="Takahashi S."/>
            <person name="Yoshida T."/>
            <person name="Shimamura S."/>
            <person name="Takaki Y."/>
            <person name="Nagai Y."/>
            <person name="Toyoda A."/>
            <person name="Suzuki Y."/>
            <person name="Arimoto A."/>
            <person name="Ishii H."/>
            <person name="Satoh N."/>
            <person name="Nishiyama T."/>
            <person name="Hasebe M."/>
            <person name="Maruyama T."/>
            <person name="Minagawa J."/>
            <person name="Obokata J."/>
            <person name="Shigenobu S."/>
        </authorList>
    </citation>
    <scope>NUCLEOTIDE SEQUENCE [LARGE SCALE GENOMIC DNA]</scope>
</reference>
<dbReference type="Proteomes" id="UP000735302">
    <property type="component" value="Unassembled WGS sequence"/>
</dbReference>
<proteinExistence type="predicted"/>
<protein>
    <submittedName>
        <fullName evidence="2">Uncharacterized protein</fullName>
    </submittedName>
</protein>
<dbReference type="AlphaFoldDB" id="A0AAV4CNX4"/>
<comment type="caution">
    <text evidence="2">The sequence shown here is derived from an EMBL/GenBank/DDBJ whole genome shotgun (WGS) entry which is preliminary data.</text>
</comment>
<name>A0AAV4CNX4_9GAST</name>
<gene>
    <name evidence="2" type="ORF">PoB_006007000</name>
</gene>
<feature type="compositionally biased region" description="Basic and acidic residues" evidence="1">
    <location>
        <begin position="1"/>
        <end position="46"/>
    </location>
</feature>